<dbReference type="EMBL" id="CAJOAX010007148">
    <property type="protein sequence ID" value="CAF4001911.1"/>
    <property type="molecule type" value="Genomic_DNA"/>
</dbReference>
<evidence type="ECO:0000313" key="1">
    <source>
        <dbReference type="EMBL" id="CAF4001911.1"/>
    </source>
</evidence>
<proteinExistence type="predicted"/>
<reference evidence="1" key="1">
    <citation type="submission" date="2021-02" db="EMBL/GenBank/DDBJ databases">
        <authorList>
            <person name="Nowell W R."/>
        </authorList>
    </citation>
    <scope>NUCLEOTIDE SEQUENCE</scope>
</reference>
<organism evidence="1 2">
    <name type="scientific">Rotaria sordida</name>
    <dbReference type="NCBI Taxonomy" id="392033"/>
    <lineage>
        <taxon>Eukaryota</taxon>
        <taxon>Metazoa</taxon>
        <taxon>Spiralia</taxon>
        <taxon>Gnathifera</taxon>
        <taxon>Rotifera</taxon>
        <taxon>Eurotatoria</taxon>
        <taxon>Bdelloidea</taxon>
        <taxon>Philodinida</taxon>
        <taxon>Philodinidae</taxon>
        <taxon>Rotaria</taxon>
    </lineage>
</organism>
<sequence>MDFELLLNEILLDLFDYFDGIDLLRAFYSLNYRFNDLLYNQFRLYRFNFSSISKRDFDMICQQHLPFITQRVISLSLTGNYDIPEQANFFLSYIPPFNHFIHLQLLSVEGFRSCRTLMKILDEYHHLCNLTYLTINSYNCGANQAHTVFQIPTNISSSLESASIPSHGPELNQLHTLIEYTPCLNRLHERTDKLLKSFQTSFWTNQHQCITSVQNYRLFDQPTSSYIRLPNIKGLRIKLPLNDQFWSIVPSLNILETLVVYSHADSFQSQLQVLLDRAPNLRCLDIRQGESLSLEMSLFQYRTSSVRQLDFRGYNYYFNEEECIRLYHSQLCIQREVLFIRIKSRHSTIYLVKNMINLRSLHVKRDDEEYHKRLATAKNNNDKYRDGNVENEEELIDWLKDCLPSTCLFSKNAHFPSDIVIWI</sequence>
<dbReference type="AlphaFoldDB" id="A0A819NR40"/>
<evidence type="ECO:0008006" key="3">
    <source>
        <dbReference type="Google" id="ProtNLM"/>
    </source>
</evidence>
<accession>A0A819NR40</accession>
<evidence type="ECO:0000313" key="2">
    <source>
        <dbReference type="Proteomes" id="UP000663823"/>
    </source>
</evidence>
<name>A0A819NR40_9BILA</name>
<protein>
    <recommendedName>
        <fullName evidence="3">F-box domain-containing protein</fullName>
    </recommendedName>
</protein>
<dbReference type="Proteomes" id="UP000663823">
    <property type="component" value="Unassembled WGS sequence"/>
</dbReference>
<gene>
    <name evidence="1" type="ORF">OTI717_LOCUS29061</name>
</gene>
<comment type="caution">
    <text evidence="1">The sequence shown here is derived from an EMBL/GenBank/DDBJ whole genome shotgun (WGS) entry which is preliminary data.</text>
</comment>